<evidence type="ECO:0000256" key="1">
    <source>
        <dbReference type="ARBA" id="ARBA00004371"/>
    </source>
</evidence>
<dbReference type="PANTHER" id="PTHR12411">
    <property type="entry name" value="CYSTEINE PROTEASE FAMILY C1-RELATED"/>
    <property type="match status" value="1"/>
</dbReference>
<keyword evidence="4" id="KW-0378">Hydrolase</keyword>
<reference evidence="13" key="1">
    <citation type="submission" date="2025-08" db="UniProtKB">
        <authorList>
            <consortium name="Ensembl"/>
        </authorList>
    </citation>
    <scope>IDENTIFICATION</scope>
    <source>
        <strain evidence="13">Glennie</strain>
    </source>
</reference>
<dbReference type="InterPro" id="IPR000668">
    <property type="entry name" value="Peptidase_C1A_C"/>
</dbReference>
<dbReference type="AlphaFoldDB" id="A0A6I8P2D0"/>
<dbReference type="PROSITE" id="PS00139">
    <property type="entry name" value="THIOL_PROTEASE_CYS"/>
    <property type="match status" value="1"/>
</dbReference>
<feature type="compositionally biased region" description="Basic and acidic residues" evidence="9">
    <location>
        <begin position="126"/>
        <end position="137"/>
    </location>
</feature>
<dbReference type="GO" id="GO:0051603">
    <property type="term" value="P:proteolysis involved in protein catabolic process"/>
    <property type="evidence" value="ECO:0000318"/>
    <property type="project" value="GO_Central"/>
</dbReference>
<evidence type="ECO:0000256" key="7">
    <source>
        <dbReference type="ARBA" id="ARBA00023157"/>
    </source>
</evidence>
<evidence type="ECO:0000256" key="4">
    <source>
        <dbReference type="ARBA" id="ARBA00022801"/>
    </source>
</evidence>
<proteinExistence type="inferred from homology"/>
<dbReference type="InterPro" id="IPR025661">
    <property type="entry name" value="Pept_asp_AS"/>
</dbReference>
<dbReference type="InParanoid" id="A0A6I8P2D0"/>
<evidence type="ECO:0000259" key="12">
    <source>
        <dbReference type="SMART" id="SM00848"/>
    </source>
</evidence>
<dbReference type="PROSITE" id="PS00639">
    <property type="entry name" value="THIOL_PROTEASE_HIS"/>
    <property type="match status" value="1"/>
</dbReference>
<sequence>MTAILLAAALGLGLALGASRPDPHLDPHWTLWKSRHGKAYDQVGPPRLSPEPSRITSHPRPGRGGRGRRGSEREGSWFDAPPPPRGGPPARSSGPGETPVGGLGLDDRHDGGNGISEALTTCPALGERRGHRGDPRGAHRLPPRLIDEPPGPAWASADGRASRPQREEGRRRAVWEDNLRRIEAHNLEHGLGRTTFRLAINRFGDLTTEEFAAAMNGYKAARGVEASASASASAFLGPNGTEPPEALDWRDHGYVTPVKDQGRCGSCWAFGSTGVLEGQLFRRTGRLAAVSEQNLMDCSRKQGNRGCDGGLMQQSFLYVRDNGGVDSEEAYPYDAKDGPCRYKPEFSVGNATGYVEVAPSEEALLRAVAAVGPVSVVIDASAHSFQFYESGVYYEPRCRRNLRELDHAVLVVGYGPRPGDPGRRPPYWIVKNSWGKRWGDHGYILMARDRENNCGIASGPIYPLV</sequence>
<dbReference type="SUPFAM" id="SSF54001">
    <property type="entry name" value="Cysteine proteinases"/>
    <property type="match status" value="1"/>
</dbReference>
<dbReference type="Bgee" id="ENSOANG00000047279">
    <property type="expression patterns" value="Expressed in fibroblast and 3 other cell types or tissues"/>
</dbReference>
<dbReference type="CDD" id="cd02248">
    <property type="entry name" value="Peptidase_C1A"/>
    <property type="match status" value="1"/>
</dbReference>
<feature type="signal peptide" evidence="10">
    <location>
        <begin position="1"/>
        <end position="17"/>
    </location>
</feature>
<dbReference type="GO" id="GO:0005615">
    <property type="term" value="C:extracellular space"/>
    <property type="evidence" value="ECO:0000318"/>
    <property type="project" value="GO_Central"/>
</dbReference>
<dbReference type="InterPro" id="IPR039417">
    <property type="entry name" value="Peptidase_C1A_papain-like"/>
</dbReference>
<organism evidence="13 14">
    <name type="scientific">Ornithorhynchus anatinus</name>
    <name type="common">Duckbill platypus</name>
    <dbReference type="NCBI Taxonomy" id="9258"/>
    <lineage>
        <taxon>Eukaryota</taxon>
        <taxon>Metazoa</taxon>
        <taxon>Chordata</taxon>
        <taxon>Craniata</taxon>
        <taxon>Vertebrata</taxon>
        <taxon>Euteleostomi</taxon>
        <taxon>Mammalia</taxon>
        <taxon>Monotremata</taxon>
        <taxon>Ornithorhynchidae</taxon>
        <taxon>Ornithorhynchus</taxon>
    </lineage>
</organism>
<evidence type="ECO:0000313" key="13">
    <source>
        <dbReference type="Ensembl" id="ENSOANP00000047173.1"/>
    </source>
</evidence>
<keyword evidence="3" id="KW-0645">Protease</keyword>
<dbReference type="OMA" id="CSESINH"/>
<feature type="domain" description="Peptidase C1A papain C-terminal" evidence="11">
    <location>
        <begin position="243"/>
        <end position="464"/>
    </location>
</feature>
<evidence type="ECO:0000256" key="2">
    <source>
        <dbReference type="ARBA" id="ARBA00008455"/>
    </source>
</evidence>
<evidence type="ECO:0000256" key="5">
    <source>
        <dbReference type="ARBA" id="ARBA00022807"/>
    </source>
</evidence>
<dbReference type="SMART" id="SM00645">
    <property type="entry name" value="Pept_C1"/>
    <property type="match status" value="1"/>
</dbReference>
<dbReference type="PRINTS" id="PR00705">
    <property type="entry name" value="PAPAIN"/>
</dbReference>
<feature type="region of interest" description="Disordered" evidence="9">
    <location>
        <begin position="36"/>
        <end position="170"/>
    </location>
</feature>
<evidence type="ECO:0000256" key="8">
    <source>
        <dbReference type="ARBA" id="ARBA00023228"/>
    </source>
</evidence>
<dbReference type="Ensembl" id="ENSOANT00000066462.1">
    <property type="protein sequence ID" value="ENSOANP00000047173.1"/>
    <property type="gene ID" value="ENSOANG00000047279.1"/>
</dbReference>
<comment type="similarity">
    <text evidence="2">Belongs to the peptidase C1 family.</text>
</comment>
<dbReference type="InterPro" id="IPR013128">
    <property type="entry name" value="Peptidase_C1A"/>
</dbReference>
<dbReference type="GO" id="GO:0004197">
    <property type="term" value="F:cysteine-type endopeptidase activity"/>
    <property type="evidence" value="ECO:0000318"/>
    <property type="project" value="GO_Central"/>
</dbReference>
<dbReference type="InterPro" id="IPR025660">
    <property type="entry name" value="Pept_his_AS"/>
</dbReference>
<dbReference type="FunFam" id="3.90.70.10:FF:000006">
    <property type="entry name" value="Cathepsin S"/>
    <property type="match status" value="1"/>
</dbReference>
<gene>
    <name evidence="13" type="primary">LOC100084840</name>
</gene>
<evidence type="ECO:0000256" key="9">
    <source>
        <dbReference type="SAM" id="MobiDB-lite"/>
    </source>
</evidence>
<dbReference type="GO" id="GO:0005764">
    <property type="term" value="C:lysosome"/>
    <property type="evidence" value="ECO:0000318"/>
    <property type="project" value="GO_Central"/>
</dbReference>
<evidence type="ECO:0000259" key="11">
    <source>
        <dbReference type="SMART" id="SM00645"/>
    </source>
</evidence>
<reference evidence="13" key="2">
    <citation type="submission" date="2025-09" db="UniProtKB">
        <authorList>
            <consortium name="Ensembl"/>
        </authorList>
    </citation>
    <scope>IDENTIFICATION</scope>
    <source>
        <strain evidence="13">Glennie</strain>
    </source>
</reference>
<dbReference type="PROSITE" id="PS00640">
    <property type="entry name" value="THIOL_PROTEASE_ASN"/>
    <property type="match status" value="1"/>
</dbReference>
<evidence type="ECO:0000256" key="6">
    <source>
        <dbReference type="ARBA" id="ARBA00023145"/>
    </source>
</evidence>
<dbReference type="InterPro" id="IPR000169">
    <property type="entry name" value="Pept_cys_AS"/>
</dbReference>
<keyword evidence="8" id="KW-0458">Lysosome</keyword>
<dbReference type="SMART" id="SM00848">
    <property type="entry name" value="Inhibitor_I29"/>
    <property type="match status" value="1"/>
</dbReference>
<evidence type="ECO:0000256" key="3">
    <source>
        <dbReference type="ARBA" id="ARBA00022670"/>
    </source>
</evidence>
<dbReference type="Gene3D" id="3.90.70.10">
    <property type="entry name" value="Cysteine proteinases"/>
    <property type="match status" value="1"/>
</dbReference>
<keyword evidence="5" id="KW-0788">Thiol protease</keyword>
<feature type="chain" id="PRO_5026133979" evidence="10">
    <location>
        <begin position="18"/>
        <end position="465"/>
    </location>
</feature>
<evidence type="ECO:0000313" key="14">
    <source>
        <dbReference type="Proteomes" id="UP000002279"/>
    </source>
</evidence>
<feature type="domain" description="Cathepsin propeptide inhibitor" evidence="12">
    <location>
        <begin position="153"/>
        <end position="211"/>
    </location>
</feature>
<dbReference type="GeneTree" id="ENSGT00940000153321"/>
<comment type="subcellular location">
    <subcellularLocation>
        <location evidence="1">Lysosome</location>
    </subcellularLocation>
</comment>
<dbReference type="Pfam" id="PF00112">
    <property type="entry name" value="Peptidase_C1"/>
    <property type="match status" value="1"/>
</dbReference>
<accession>A0A6I8P2D0</accession>
<keyword evidence="14" id="KW-1185">Reference proteome</keyword>
<dbReference type="InterPro" id="IPR038765">
    <property type="entry name" value="Papain-like_cys_pep_sf"/>
</dbReference>
<dbReference type="Proteomes" id="UP000002279">
    <property type="component" value="Unplaced"/>
</dbReference>
<name>A0A6I8P2D0_ORNAN</name>
<dbReference type="Pfam" id="PF08246">
    <property type="entry name" value="Inhibitor_I29"/>
    <property type="match status" value="1"/>
</dbReference>
<keyword evidence="10" id="KW-0732">Signal</keyword>
<keyword evidence="6" id="KW-0865">Zymogen</keyword>
<protein>
    <submittedName>
        <fullName evidence="13">Uncharacterized protein</fullName>
    </submittedName>
</protein>
<keyword evidence="7" id="KW-1015">Disulfide bond</keyword>
<dbReference type="InterPro" id="IPR013201">
    <property type="entry name" value="Prot_inhib_I29"/>
</dbReference>
<feature type="compositionally biased region" description="Basic and acidic residues" evidence="9">
    <location>
        <begin position="160"/>
        <end position="170"/>
    </location>
</feature>
<evidence type="ECO:0000256" key="10">
    <source>
        <dbReference type="SAM" id="SignalP"/>
    </source>
</evidence>